<gene>
    <name evidence="1" type="ORF">O6H91_06G095400</name>
</gene>
<sequence length="522" mass="58191">MIIAGGAGGQQHAAAAGASGQVQGVSALDWKFSQVFGERAANEEVQEVDIISAIEFDKTGEHLATGDRGGRVVLFERIDAKEWRGRKELERVDSSLPRQPEYRYSTEFQSHEPEFDYLKSLEIEEKINKIRWCHTTNGAQSLLSTNDKTIKLWKVVEKKVKKVKDLNIDPATPVGNGNLGSPVHSPRSYSLKSSGLGRQPSSSHELTIPPGGIPSLRLPTVYSTESVLFARCRRVYANAHAYHINSISTNSDCETFISADDLRINLWNLEVSDQSFNIVDIKPVNMEDLTEVITAAEFHPSHCNILAYCSSKGTVRLIDMRQSALCDKHSKLFEEQEAPGSRSFFSEIIASISDIKFARGGRYILSRDYMTLKLWDVNMEAAPVATFKVHEHLRPKICDLYENDYIFDKFECCLSGDSLRVATGSYSNLFRVFGVTPGSEEATTLEASKTPNRRLVQTPSKSGRFINLGRGRRENRRGSESPVSEINGGVYDFTSKLLHLAWHPSANLIACAASNSLYMYYA</sequence>
<accession>A0ACC2DGD0</accession>
<evidence type="ECO:0000313" key="2">
    <source>
        <dbReference type="Proteomes" id="UP001162992"/>
    </source>
</evidence>
<name>A0ACC2DGD0_DIPCM</name>
<organism evidence="1 2">
    <name type="scientific">Diphasiastrum complanatum</name>
    <name type="common">Issler's clubmoss</name>
    <name type="synonym">Lycopodium complanatum</name>
    <dbReference type="NCBI Taxonomy" id="34168"/>
    <lineage>
        <taxon>Eukaryota</taxon>
        <taxon>Viridiplantae</taxon>
        <taxon>Streptophyta</taxon>
        <taxon>Embryophyta</taxon>
        <taxon>Tracheophyta</taxon>
        <taxon>Lycopodiopsida</taxon>
        <taxon>Lycopodiales</taxon>
        <taxon>Lycopodiaceae</taxon>
        <taxon>Lycopodioideae</taxon>
        <taxon>Diphasiastrum</taxon>
    </lineage>
</organism>
<comment type="caution">
    <text evidence="1">The sequence shown here is derived from an EMBL/GenBank/DDBJ whole genome shotgun (WGS) entry which is preliminary data.</text>
</comment>
<evidence type="ECO:0000313" key="1">
    <source>
        <dbReference type="EMBL" id="KAJ7553365.1"/>
    </source>
</evidence>
<dbReference type="EMBL" id="CM055097">
    <property type="protein sequence ID" value="KAJ7553365.1"/>
    <property type="molecule type" value="Genomic_DNA"/>
</dbReference>
<dbReference type="Proteomes" id="UP001162992">
    <property type="component" value="Chromosome 6"/>
</dbReference>
<keyword evidence="2" id="KW-1185">Reference proteome</keyword>
<proteinExistence type="predicted"/>
<reference evidence="2" key="1">
    <citation type="journal article" date="2024" name="Proc. Natl. Acad. Sci. U.S.A.">
        <title>Extraordinary preservation of gene collinearity over three hundred million years revealed in homosporous lycophytes.</title>
        <authorList>
            <person name="Li C."/>
            <person name="Wickell D."/>
            <person name="Kuo L.Y."/>
            <person name="Chen X."/>
            <person name="Nie B."/>
            <person name="Liao X."/>
            <person name="Peng D."/>
            <person name="Ji J."/>
            <person name="Jenkins J."/>
            <person name="Williams M."/>
            <person name="Shu S."/>
            <person name="Plott C."/>
            <person name="Barry K."/>
            <person name="Rajasekar S."/>
            <person name="Grimwood J."/>
            <person name="Han X."/>
            <person name="Sun S."/>
            <person name="Hou Z."/>
            <person name="He W."/>
            <person name="Dai G."/>
            <person name="Sun C."/>
            <person name="Schmutz J."/>
            <person name="Leebens-Mack J.H."/>
            <person name="Li F.W."/>
            <person name="Wang L."/>
        </authorList>
    </citation>
    <scope>NUCLEOTIDE SEQUENCE [LARGE SCALE GENOMIC DNA]</scope>
    <source>
        <strain evidence="2">cv. PW_Plant_1</strain>
    </source>
</reference>
<protein>
    <submittedName>
        <fullName evidence="1">Uncharacterized protein</fullName>
    </submittedName>
</protein>